<evidence type="ECO:0000313" key="2">
    <source>
        <dbReference type="Proteomes" id="UP001168109"/>
    </source>
</evidence>
<evidence type="ECO:0000313" key="1">
    <source>
        <dbReference type="EMBL" id="MDM5130058.1"/>
    </source>
</evidence>
<accession>A0ABT7Q8H5</accession>
<name>A0ABT7Q8H5_9GAMM</name>
<organism evidence="1 2">
    <name type="scientific">Aeromonas piscicola</name>
    <dbReference type="NCBI Taxonomy" id="600645"/>
    <lineage>
        <taxon>Bacteria</taxon>
        <taxon>Pseudomonadati</taxon>
        <taxon>Pseudomonadota</taxon>
        <taxon>Gammaproteobacteria</taxon>
        <taxon>Aeromonadales</taxon>
        <taxon>Aeromonadaceae</taxon>
        <taxon>Aeromonas</taxon>
    </lineage>
</organism>
<dbReference type="EMBL" id="JAOPLU010000001">
    <property type="protein sequence ID" value="MDM5130058.1"/>
    <property type="molecule type" value="Genomic_DNA"/>
</dbReference>
<keyword evidence="2" id="KW-1185">Reference proteome</keyword>
<comment type="caution">
    <text evidence="1">The sequence shown here is derived from an EMBL/GenBank/DDBJ whole genome shotgun (WGS) entry which is preliminary data.</text>
</comment>
<sequence length="75" mass="8441">MMEAATFADYWQALPGAKAVKLDWEKTWRNWIRRAASSFLTAAQRKPLANIQAAQQAAQVLRESGRGDYDDSTPL</sequence>
<protein>
    <submittedName>
        <fullName evidence="1">Uncharacterized protein</fullName>
    </submittedName>
</protein>
<dbReference type="RefSeq" id="WP_290041669.1">
    <property type="nucleotide sequence ID" value="NZ_JAOPLU010000001.1"/>
</dbReference>
<dbReference type="Proteomes" id="UP001168109">
    <property type="component" value="Unassembled WGS sequence"/>
</dbReference>
<reference evidence="1" key="1">
    <citation type="submission" date="2024-05" db="EMBL/GenBank/DDBJ databases">
        <title>WGS of Aeromonas isolates.</title>
        <authorList>
            <person name="Lee H."/>
        </authorList>
    </citation>
    <scope>NUCLEOTIDE SEQUENCE</scope>
    <source>
        <strain evidence="1">LP308</strain>
    </source>
</reference>
<proteinExistence type="predicted"/>
<gene>
    <name evidence="1" type="ORF">OB962_03440</name>
</gene>